<gene>
    <name evidence="1" type="ORF">EJ08DRAFT_651129</name>
</gene>
<dbReference type="Proteomes" id="UP000800235">
    <property type="component" value="Unassembled WGS sequence"/>
</dbReference>
<evidence type="ECO:0000313" key="2">
    <source>
        <dbReference type="Proteomes" id="UP000800235"/>
    </source>
</evidence>
<organism evidence="1 2">
    <name type="scientific">Tothia fuscella</name>
    <dbReference type="NCBI Taxonomy" id="1048955"/>
    <lineage>
        <taxon>Eukaryota</taxon>
        <taxon>Fungi</taxon>
        <taxon>Dikarya</taxon>
        <taxon>Ascomycota</taxon>
        <taxon>Pezizomycotina</taxon>
        <taxon>Dothideomycetes</taxon>
        <taxon>Pleosporomycetidae</taxon>
        <taxon>Venturiales</taxon>
        <taxon>Cylindrosympodiaceae</taxon>
        <taxon>Tothia</taxon>
    </lineage>
</organism>
<reference evidence="1" key="1">
    <citation type="journal article" date="2020" name="Stud. Mycol.">
        <title>101 Dothideomycetes genomes: a test case for predicting lifestyles and emergence of pathogens.</title>
        <authorList>
            <person name="Haridas S."/>
            <person name="Albert R."/>
            <person name="Binder M."/>
            <person name="Bloem J."/>
            <person name="Labutti K."/>
            <person name="Salamov A."/>
            <person name="Andreopoulos B."/>
            <person name="Baker S."/>
            <person name="Barry K."/>
            <person name="Bills G."/>
            <person name="Bluhm B."/>
            <person name="Cannon C."/>
            <person name="Castanera R."/>
            <person name="Culley D."/>
            <person name="Daum C."/>
            <person name="Ezra D."/>
            <person name="Gonzalez J."/>
            <person name="Henrissat B."/>
            <person name="Kuo A."/>
            <person name="Liang C."/>
            <person name="Lipzen A."/>
            <person name="Lutzoni F."/>
            <person name="Magnuson J."/>
            <person name="Mondo S."/>
            <person name="Nolan M."/>
            <person name="Ohm R."/>
            <person name="Pangilinan J."/>
            <person name="Park H.-J."/>
            <person name="Ramirez L."/>
            <person name="Alfaro M."/>
            <person name="Sun H."/>
            <person name="Tritt A."/>
            <person name="Yoshinaga Y."/>
            <person name="Zwiers L.-H."/>
            <person name="Turgeon B."/>
            <person name="Goodwin S."/>
            <person name="Spatafora J."/>
            <person name="Crous P."/>
            <person name="Grigoriev I."/>
        </authorList>
    </citation>
    <scope>NUCLEOTIDE SEQUENCE</scope>
    <source>
        <strain evidence="1">CBS 130266</strain>
    </source>
</reference>
<protein>
    <submittedName>
        <fullName evidence="1">Uncharacterized protein</fullName>
    </submittedName>
</protein>
<dbReference type="EMBL" id="MU007056">
    <property type="protein sequence ID" value="KAF2428036.1"/>
    <property type="molecule type" value="Genomic_DNA"/>
</dbReference>
<feature type="non-terminal residue" evidence="1">
    <location>
        <position position="1"/>
    </location>
</feature>
<dbReference type="AlphaFoldDB" id="A0A9P4TX15"/>
<accession>A0A9P4TX15</accession>
<dbReference type="OrthoDB" id="5075206at2759"/>
<proteinExistence type="predicted"/>
<name>A0A9P4TX15_9PEZI</name>
<evidence type="ECO:0000313" key="1">
    <source>
        <dbReference type="EMBL" id="KAF2428036.1"/>
    </source>
</evidence>
<comment type="caution">
    <text evidence="1">The sequence shown here is derived from an EMBL/GenBank/DDBJ whole genome shotgun (WGS) entry which is preliminary data.</text>
</comment>
<keyword evidence="2" id="KW-1185">Reference proteome</keyword>
<sequence>FVFLTTTLPASLVPRLCEALLLERPLLIRSVSARADLEYYVIQRDPSSDLTRAAIINIQTRTLADKIANGLGYPIYYSDSSTAEEKAAVLGR</sequence>